<comment type="caution">
    <text evidence="2">The sequence shown here is derived from an EMBL/GenBank/DDBJ whole genome shotgun (WGS) entry which is preliminary data.</text>
</comment>
<dbReference type="RefSeq" id="WP_411951224.1">
    <property type="nucleotide sequence ID" value="NZ_JBHSFS010000022.1"/>
</dbReference>
<name>A0ABV9BU12_9ACTN</name>
<protein>
    <submittedName>
        <fullName evidence="2">DUF1778 domain-containing protein</fullName>
    </submittedName>
</protein>
<dbReference type="Gene3D" id="1.20.5.780">
    <property type="entry name" value="Single helix bin"/>
    <property type="match status" value="1"/>
</dbReference>
<keyword evidence="3" id="KW-1185">Reference proteome</keyword>
<accession>A0ABV9BU12</accession>
<feature type="region of interest" description="Disordered" evidence="1">
    <location>
        <begin position="64"/>
        <end position="98"/>
    </location>
</feature>
<dbReference type="EMBL" id="JBHSFS010000022">
    <property type="protein sequence ID" value="MFC4517596.1"/>
    <property type="molecule type" value="Genomic_DNA"/>
</dbReference>
<organism evidence="2 3">
    <name type="scientific">Streptomyces ehimensis</name>
    <dbReference type="NCBI Taxonomy" id="68195"/>
    <lineage>
        <taxon>Bacteria</taxon>
        <taxon>Bacillati</taxon>
        <taxon>Actinomycetota</taxon>
        <taxon>Actinomycetes</taxon>
        <taxon>Kitasatosporales</taxon>
        <taxon>Streptomycetaceae</taxon>
        <taxon>Streptomyces</taxon>
    </lineage>
</organism>
<evidence type="ECO:0000256" key="1">
    <source>
        <dbReference type="SAM" id="MobiDB-lite"/>
    </source>
</evidence>
<dbReference type="Proteomes" id="UP001595990">
    <property type="component" value="Unassembled WGS sequence"/>
</dbReference>
<sequence length="98" mass="10723">MPDPKAMSLRFPDPEQRRAIEAAAREAGVSMQEYILRAAYERATAVEVKFLEAFTASMARSADAFDAESATCDPSPEQRAAEQQAWAAFGPREQGRAA</sequence>
<evidence type="ECO:0000313" key="2">
    <source>
        <dbReference type="EMBL" id="MFC4517596.1"/>
    </source>
</evidence>
<reference evidence="3" key="1">
    <citation type="journal article" date="2019" name="Int. J. Syst. Evol. Microbiol.">
        <title>The Global Catalogue of Microorganisms (GCM) 10K type strain sequencing project: providing services to taxonomists for standard genome sequencing and annotation.</title>
        <authorList>
            <consortium name="The Broad Institute Genomics Platform"/>
            <consortium name="The Broad Institute Genome Sequencing Center for Infectious Disease"/>
            <person name="Wu L."/>
            <person name="Ma J."/>
        </authorList>
    </citation>
    <scope>NUCLEOTIDE SEQUENCE [LARGE SCALE GENOMIC DNA]</scope>
    <source>
        <strain evidence="3">CECT 8064</strain>
    </source>
</reference>
<evidence type="ECO:0000313" key="3">
    <source>
        <dbReference type="Proteomes" id="UP001595990"/>
    </source>
</evidence>
<feature type="compositionally biased region" description="Low complexity" evidence="1">
    <location>
        <begin position="77"/>
        <end position="88"/>
    </location>
</feature>
<proteinExistence type="predicted"/>
<gene>
    <name evidence="2" type="ORF">ACFPEN_32380</name>
</gene>